<sequence length="212" mass="24731">MVLPAFFSKAYSIEEISPERALYWKKIEEAVKPYKVNELFTEHHLPRNFAEFRRAEDACSKASDLLDAGKGEEAIPYLIYAEKFYMADSLLHLAEIAYGNYRGVSPETLSEIKKKCCERWPTKQKFRELRYSYDQMTRTHVAHLYKIHSQSKVGRFFSDLKGTLFPVKSKSSKFMAGISYKDVVIPTEEQEEDYLSSLEEMPMLLLEEKKLL</sequence>
<dbReference type="EMBL" id="CP008941">
    <property type="protein sequence ID" value="AIK96402.1"/>
    <property type="molecule type" value="Genomic_DNA"/>
</dbReference>
<organism evidence="1 2">
    <name type="scientific">Candidatus Odyssella acanthamoebae</name>
    <dbReference type="NCBI Taxonomy" id="91604"/>
    <lineage>
        <taxon>Bacteria</taxon>
        <taxon>Pseudomonadati</taxon>
        <taxon>Pseudomonadota</taxon>
        <taxon>Alphaproteobacteria</taxon>
        <taxon>Holosporales</taxon>
        <taxon>Candidatus Paracaedibacteraceae</taxon>
        <taxon>Candidatus Odyssella</taxon>
    </lineage>
</organism>
<dbReference type="Proteomes" id="UP000028926">
    <property type="component" value="Chromosome"/>
</dbReference>
<dbReference type="KEGG" id="paca:ID47_06115"/>
<dbReference type="eggNOG" id="ENOG50314FH">
    <property type="taxonomic scope" value="Bacteria"/>
</dbReference>
<accession>A0A077AT94</accession>
<evidence type="ECO:0000313" key="2">
    <source>
        <dbReference type="Proteomes" id="UP000028926"/>
    </source>
</evidence>
<dbReference type="STRING" id="91604.ID47_06115"/>
<dbReference type="OrthoDB" id="9877009at2"/>
<dbReference type="AlphaFoldDB" id="A0A077AT94"/>
<protein>
    <submittedName>
        <fullName evidence="1">Uncharacterized protein</fullName>
    </submittedName>
</protein>
<evidence type="ECO:0000313" key="1">
    <source>
        <dbReference type="EMBL" id="AIK96402.1"/>
    </source>
</evidence>
<dbReference type="RefSeq" id="WP_038464784.1">
    <property type="nucleotide sequence ID" value="NZ_CP008941.1"/>
</dbReference>
<dbReference type="HOGENOM" id="CLU_1297918_0_0_5"/>
<name>A0A077AT94_9PROT</name>
<reference evidence="1 2" key="1">
    <citation type="submission" date="2014-07" db="EMBL/GenBank/DDBJ databases">
        <title>Comparative genomic insights into amoeba endosymbionts belonging to the families of Holosporaceae and Candidatus Midichloriaceae within Rickettsiales.</title>
        <authorList>
            <person name="Wang Z."/>
            <person name="Wu M."/>
        </authorList>
    </citation>
    <scope>NUCLEOTIDE SEQUENCE [LARGE SCALE GENOMIC DNA]</scope>
    <source>
        <strain evidence="1">PRA3</strain>
    </source>
</reference>
<gene>
    <name evidence="1" type="ORF">ID47_06115</name>
</gene>
<keyword evidence="2" id="KW-1185">Reference proteome</keyword>
<proteinExistence type="predicted"/>